<dbReference type="PROSITE" id="PS50894">
    <property type="entry name" value="HPT"/>
    <property type="match status" value="1"/>
</dbReference>
<dbReference type="CDD" id="cd16922">
    <property type="entry name" value="HATPase_EvgS-ArcB-TorS-like"/>
    <property type="match status" value="1"/>
</dbReference>
<dbReference type="SUPFAM" id="SSF55874">
    <property type="entry name" value="ATPase domain of HSP90 chaperone/DNA topoisomerase II/histidine kinase"/>
    <property type="match status" value="1"/>
</dbReference>
<feature type="domain" description="Response regulatory" evidence="19">
    <location>
        <begin position="644"/>
        <end position="761"/>
    </location>
</feature>
<keyword evidence="5 17" id="KW-0597">Phosphoprotein</keyword>
<dbReference type="Gene3D" id="3.40.50.2300">
    <property type="match status" value="2"/>
</dbReference>
<evidence type="ECO:0000256" key="17">
    <source>
        <dbReference type="PROSITE-ProRule" id="PRU00169"/>
    </source>
</evidence>
<evidence type="ECO:0000256" key="7">
    <source>
        <dbReference type="ARBA" id="ARBA00022692"/>
    </source>
</evidence>
<dbReference type="Pfam" id="PF00072">
    <property type="entry name" value="Response_reg"/>
    <property type="match status" value="2"/>
</dbReference>
<dbReference type="PROSITE" id="PS50113">
    <property type="entry name" value="PAC"/>
    <property type="match status" value="1"/>
</dbReference>
<sequence length="912" mass="99816">MPELPPSAYPALFEHTRDGVLVLDPTLRVVAVNRAAEALLGPRDLWVGRSVEGVLPGWTPPQVSSPGDAALETELPVGPVRSVRVQAVPQDGGWLLLLRGLDAALAAESILRQQKEFFEAVVRHSPVAIVTISRAFEVLSWNPAAERLFGYAPQEALGRNILKLVANVDDIRPQAEETSREVLSKDRVHVVTKRVRKDGTVVDVELRAMPVTVAGQSMGFIAIYHDVTDLQRARQSAEDANQAKSLFLATVSHEIRTPMNAIIGMAGLLMDTALTPEQRDFASTIRQSGDALLGLLNDMLDFSKIEAGRVELEQQPFNLRQCVESVLDLLAMRASEKSLDLGYHVTDETPVSVVGDGARLRQVLLNLVGNAVKFTERGGVSISVDTPRQPLAPGGLFELHFSVQDTGLGITEAARAGLFQPFNQLDESVSRRYGGTGLGLAISKRLVEAMGGRLWMESEGVPGKGATFHFTFQAREAPRGAEALRPDALKLHGRRVLVVDDNAINRKLLGRQLAAWGMAIVEVGSGAEALAKLESGARFDLAILDHRMPLMDGPTLAAHIRQQRDARELPLLLLTSFDQRDAQPPGLFTAVLPRPVKASQLHDALMTCLAQDLISARPMPVTPAPATRERSVFNSRPGEQMPLRILLVEDNPTNQKLALLVLDRLGYPADTANNGREGLTLLARKRYDVVLMDVQMPELDGLATTRQLRRDMPRGDQPWIIAMTANAMTSDRRECLDAGMDDFLSKPIRVEELISALRRAWERLQREPGAAPSTRAPAGPRMGAPRIRGLESGALERLWQSLDGQVERMLPELVDTALESMPRLMEDARGALARGELENLARAAHTLKSNAAYFGAAMLESLCWDIEQRADARVLDGMEPLVDHCQKALDESRQLLEQLKGTVVSGPRPDAF</sequence>
<evidence type="ECO:0000259" key="21">
    <source>
        <dbReference type="PROSITE" id="PS50113"/>
    </source>
</evidence>
<dbReference type="Pfam" id="PF01627">
    <property type="entry name" value="Hpt"/>
    <property type="match status" value="1"/>
</dbReference>
<dbReference type="InterPro" id="IPR000700">
    <property type="entry name" value="PAS-assoc_C"/>
</dbReference>
<feature type="domain" description="Response regulatory" evidence="19">
    <location>
        <begin position="495"/>
        <end position="609"/>
    </location>
</feature>
<evidence type="ECO:0000313" key="24">
    <source>
        <dbReference type="Proteomes" id="UP000537825"/>
    </source>
</evidence>
<evidence type="ECO:0000256" key="6">
    <source>
        <dbReference type="ARBA" id="ARBA00022679"/>
    </source>
</evidence>
<dbReference type="CDD" id="cd17546">
    <property type="entry name" value="REC_hyHK_CKI1_RcsC-like"/>
    <property type="match status" value="1"/>
</dbReference>
<dbReference type="Gene3D" id="1.10.287.130">
    <property type="match status" value="1"/>
</dbReference>
<evidence type="ECO:0000256" key="15">
    <source>
        <dbReference type="ARBA" id="ARBA00068150"/>
    </source>
</evidence>
<dbReference type="GO" id="GO:0005524">
    <property type="term" value="F:ATP binding"/>
    <property type="evidence" value="ECO:0007669"/>
    <property type="project" value="UniProtKB-KW"/>
</dbReference>
<dbReference type="InterPro" id="IPR011006">
    <property type="entry name" value="CheY-like_superfamily"/>
</dbReference>
<evidence type="ECO:0000313" key="23">
    <source>
        <dbReference type="EMBL" id="NBC41889.1"/>
    </source>
</evidence>
<dbReference type="RefSeq" id="WP_139919058.1">
    <property type="nucleotide sequence ID" value="NZ_CBCSLE010000046.1"/>
</dbReference>
<dbReference type="Pfam" id="PF08448">
    <property type="entry name" value="PAS_4"/>
    <property type="match status" value="1"/>
</dbReference>
<feature type="domain" description="PAC" evidence="21">
    <location>
        <begin position="188"/>
        <end position="239"/>
    </location>
</feature>
<proteinExistence type="predicted"/>
<evidence type="ECO:0000259" key="18">
    <source>
        <dbReference type="PROSITE" id="PS50109"/>
    </source>
</evidence>
<evidence type="ECO:0000256" key="4">
    <source>
        <dbReference type="ARBA" id="ARBA00022475"/>
    </source>
</evidence>
<organism evidence="23 24">
    <name type="scientific">Corallococcus exiguus</name>
    <dbReference type="NCBI Taxonomy" id="83462"/>
    <lineage>
        <taxon>Bacteria</taxon>
        <taxon>Pseudomonadati</taxon>
        <taxon>Myxococcota</taxon>
        <taxon>Myxococcia</taxon>
        <taxon>Myxococcales</taxon>
        <taxon>Cystobacterineae</taxon>
        <taxon>Myxococcaceae</taxon>
        <taxon>Corallococcus</taxon>
    </lineage>
</organism>
<keyword evidence="7" id="KW-0812">Transmembrane</keyword>
<keyword evidence="11" id="KW-1133">Transmembrane helix</keyword>
<dbReference type="SMART" id="SM00086">
    <property type="entry name" value="PAC"/>
    <property type="match status" value="1"/>
</dbReference>
<evidence type="ECO:0000256" key="5">
    <source>
        <dbReference type="ARBA" id="ARBA00022553"/>
    </source>
</evidence>
<feature type="domain" description="PAS" evidence="20">
    <location>
        <begin position="114"/>
        <end position="186"/>
    </location>
</feature>
<dbReference type="SUPFAM" id="SSF55785">
    <property type="entry name" value="PYP-like sensor domain (PAS domain)"/>
    <property type="match status" value="2"/>
</dbReference>
<dbReference type="SMART" id="SM00388">
    <property type="entry name" value="HisKA"/>
    <property type="match status" value="1"/>
</dbReference>
<dbReference type="InterPro" id="IPR013656">
    <property type="entry name" value="PAS_4"/>
</dbReference>
<accession>A0A7X4YAH0</accession>
<evidence type="ECO:0000259" key="20">
    <source>
        <dbReference type="PROSITE" id="PS50112"/>
    </source>
</evidence>
<dbReference type="NCBIfam" id="TIGR00229">
    <property type="entry name" value="sensory_box"/>
    <property type="match status" value="1"/>
</dbReference>
<dbReference type="CDD" id="cd00130">
    <property type="entry name" value="PAS"/>
    <property type="match status" value="2"/>
</dbReference>
<dbReference type="Gene3D" id="3.30.450.20">
    <property type="entry name" value="PAS domain"/>
    <property type="match status" value="2"/>
</dbReference>
<dbReference type="EMBL" id="JAAAPK010000004">
    <property type="protein sequence ID" value="NBC41889.1"/>
    <property type="molecule type" value="Genomic_DNA"/>
</dbReference>
<dbReference type="SMART" id="SM00073">
    <property type="entry name" value="HPT"/>
    <property type="match status" value="1"/>
</dbReference>
<dbReference type="CDD" id="cd00088">
    <property type="entry name" value="HPT"/>
    <property type="match status" value="1"/>
</dbReference>
<dbReference type="PRINTS" id="PR00344">
    <property type="entry name" value="BCTRLSENSOR"/>
</dbReference>
<evidence type="ECO:0000259" key="22">
    <source>
        <dbReference type="PROSITE" id="PS50894"/>
    </source>
</evidence>
<protein>
    <recommendedName>
        <fullName evidence="15">Sensory/regulatory protein RpfC</fullName>
        <ecNumber evidence="3">2.7.13.3</ecNumber>
    </recommendedName>
</protein>
<keyword evidence="10" id="KW-0067">ATP-binding</keyword>
<dbReference type="InterPro" id="IPR003661">
    <property type="entry name" value="HisK_dim/P_dom"/>
</dbReference>
<evidence type="ECO:0000256" key="10">
    <source>
        <dbReference type="ARBA" id="ARBA00022840"/>
    </source>
</evidence>
<feature type="modified residue" description="Phosphohistidine" evidence="16">
    <location>
        <position position="845"/>
    </location>
</feature>
<keyword evidence="24" id="KW-1185">Reference proteome</keyword>
<comment type="subcellular location">
    <subcellularLocation>
        <location evidence="2">Cell membrane</location>
        <topology evidence="2">Multi-pass membrane protein</topology>
    </subcellularLocation>
</comment>
<feature type="modified residue" description="4-aspartylphosphate" evidence="17">
    <location>
        <position position="545"/>
    </location>
</feature>
<dbReference type="PANTHER" id="PTHR45339:SF1">
    <property type="entry name" value="HYBRID SIGNAL TRANSDUCTION HISTIDINE KINASE J"/>
    <property type="match status" value="1"/>
</dbReference>
<dbReference type="GO" id="GO:0005886">
    <property type="term" value="C:plasma membrane"/>
    <property type="evidence" value="ECO:0007669"/>
    <property type="project" value="UniProtKB-SubCell"/>
</dbReference>
<feature type="domain" description="Histidine kinase" evidence="18">
    <location>
        <begin position="250"/>
        <end position="476"/>
    </location>
</feature>
<keyword evidence="9" id="KW-0418">Kinase</keyword>
<dbReference type="SUPFAM" id="SSF52172">
    <property type="entry name" value="CheY-like"/>
    <property type="match status" value="2"/>
</dbReference>
<comment type="catalytic activity">
    <reaction evidence="1">
        <text>ATP + protein L-histidine = ADP + protein N-phospho-L-histidine.</text>
        <dbReference type="EC" id="2.7.13.3"/>
    </reaction>
</comment>
<reference evidence="23 24" key="1">
    <citation type="submission" date="2020-01" db="EMBL/GenBank/DDBJ databases">
        <title>The draft genome sequence of Corallococcus exiguus DSM 14696.</title>
        <authorList>
            <person name="Zhang X."/>
            <person name="Zhu H."/>
        </authorList>
    </citation>
    <scope>NUCLEOTIDE SEQUENCE [LARGE SCALE GENOMIC DNA]</scope>
    <source>
        <strain evidence="23 24">DSM 14696</strain>
    </source>
</reference>
<dbReference type="SMART" id="SM00448">
    <property type="entry name" value="REC"/>
    <property type="match status" value="2"/>
</dbReference>
<evidence type="ECO:0000256" key="2">
    <source>
        <dbReference type="ARBA" id="ARBA00004651"/>
    </source>
</evidence>
<dbReference type="InterPro" id="IPR013767">
    <property type="entry name" value="PAS_fold"/>
</dbReference>
<dbReference type="InterPro" id="IPR036097">
    <property type="entry name" value="HisK_dim/P_sf"/>
</dbReference>
<feature type="domain" description="HPt" evidence="22">
    <location>
        <begin position="806"/>
        <end position="899"/>
    </location>
</feature>
<evidence type="ECO:0000256" key="8">
    <source>
        <dbReference type="ARBA" id="ARBA00022741"/>
    </source>
</evidence>
<dbReference type="InterPro" id="IPR001789">
    <property type="entry name" value="Sig_transdc_resp-reg_receiver"/>
</dbReference>
<evidence type="ECO:0000256" key="1">
    <source>
        <dbReference type="ARBA" id="ARBA00000085"/>
    </source>
</evidence>
<gene>
    <name evidence="23" type="ORF">GTZ93_18980</name>
</gene>
<dbReference type="SMART" id="SM00091">
    <property type="entry name" value="PAS"/>
    <property type="match status" value="2"/>
</dbReference>
<dbReference type="InterPro" id="IPR000014">
    <property type="entry name" value="PAS"/>
</dbReference>
<dbReference type="AlphaFoldDB" id="A0A7X4YAH0"/>
<dbReference type="Gene3D" id="1.20.120.160">
    <property type="entry name" value="HPT domain"/>
    <property type="match status" value="1"/>
</dbReference>
<comment type="subunit">
    <text evidence="14">At low DSF concentrations, interacts with RpfF.</text>
</comment>
<keyword evidence="4" id="KW-1003">Cell membrane</keyword>
<dbReference type="InterPro" id="IPR001610">
    <property type="entry name" value="PAC"/>
</dbReference>
<dbReference type="InterPro" id="IPR036641">
    <property type="entry name" value="HPT_dom_sf"/>
</dbReference>
<evidence type="ECO:0000256" key="9">
    <source>
        <dbReference type="ARBA" id="ARBA00022777"/>
    </source>
</evidence>
<dbReference type="Gene3D" id="3.30.565.10">
    <property type="entry name" value="Histidine kinase-like ATPase, C-terminal domain"/>
    <property type="match status" value="1"/>
</dbReference>
<comment type="caution">
    <text evidence="23">The sequence shown here is derived from an EMBL/GenBank/DDBJ whole genome shotgun (WGS) entry which is preliminary data.</text>
</comment>
<dbReference type="CDD" id="cd00082">
    <property type="entry name" value="HisKA"/>
    <property type="match status" value="1"/>
</dbReference>
<dbReference type="InterPro" id="IPR008207">
    <property type="entry name" value="Sig_transdc_His_kin_Hpt_dom"/>
</dbReference>
<dbReference type="InterPro" id="IPR004358">
    <property type="entry name" value="Sig_transdc_His_kin-like_C"/>
</dbReference>
<feature type="modified residue" description="4-aspartylphosphate" evidence="17">
    <location>
        <position position="693"/>
    </location>
</feature>
<dbReference type="SUPFAM" id="SSF47384">
    <property type="entry name" value="Homodimeric domain of signal transducing histidine kinase"/>
    <property type="match status" value="1"/>
</dbReference>
<dbReference type="Pfam" id="PF02518">
    <property type="entry name" value="HATPase_c"/>
    <property type="match status" value="1"/>
</dbReference>
<keyword evidence="12" id="KW-0902">Two-component regulatory system</keyword>
<dbReference type="InterPro" id="IPR003594">
    <property type="entry name" value="HATPase_dom"/>
</dbReference>
<keyword evidence="13" id="KW-0472">Membrane</keyword>
<dbReference type="Proteomes" id="UP000537825">
    <property type="component" value="Unassembled WGS sequence"/>
</dbReference>
<dbReference type="Pfam" id="PF00989">
    <property type="entry name" value="PAS"/>
    <property type="match status" value="1"/>
</dbReference>
<dbReference type="SUPFAM" id="SSF47226">
    <property type="entry name" value="Histidine-containing phosphotransfer domain, HPT domain"/>
    <property type="match status" value="1"/>
</dbReference>
<evidence type="ECO:0000256" key="12">
    <source>
        <dbReference type="ARBA" id="ARBA00023012"/>
    </source>
</evidence>
<dbReference type="InterPro" id="IPR036890">
    <property type="entry name" value="HATPase_C_sf"/>
</dbReference>
<evidence type="ECO:0000256" key="11">
    <source>
        <dbReference type="ARBA" id="ARBA00022989"/>
    </source>
</evidence>
<evidence type="ECO:0000256" key="3">
    <source>
        <dbReference type="ARBA" id="ARBA00012438"/>
    </source>
</evidence>
<dbReference type="PROSITE" id="PS50110">
    <property type="entry name" value="RESPONSE_REGULATORY"/>
    <property type="match status" value="2"/>
</dbReference>
<dbReference type="CDD" id="cd00156">
    <property type="entry name" value="REC"/>
    <property type="match status" value="1"/>
</dbReference>
<dbReference type="GO" id="GO:0000155">
    <property type="term" value="F:phosphorelay sensor kinase activity"/>
    <property type="evidence" value="ECO:0007669"/>
    <property type="project" value="InterPro"/>
</dbReference>
<evidence type="ECO:0000259" key="19">
    <source>
        <dbReference type="PROSITE" id="PS50110"/>
    </source>
</evidence>
<dbReference type="InterPro" id="IPR035965">
    <property type="entry name" value="PAS-like_dom_sf"/>
</dbReference>
<dbReference type="SMART" id="SM00387">
    <property type="entry name" value="HATPase_c"/>
    <property type="match status" value="1"/>
</dbReference>
<dbReference type="FunFam" id="1.10.287.130:FF:000002">
    <property type="entry name" value="Two-component osmosensing histidine kinase"/>
    <property type="match status" value="1"/>
</dbReference>
<evidence type="ECO:0000256" key="16">
    <source>
        <dbReference type="PROSITE-ProRule" id="PRU00110"/>
    </source>
</evidence>
<dbReference type="FunFam" id="3.30.565.10:FF:000010">
    <property type="entry name" value="Sensor histidine kinase RcsC"/>
    <property type="match status" value="1"/>
</dbReference>
<dbReference type="Pfam" id="PF00512">
    <property type="entry name" value="HisKA"/>
    <property type="match status" value="1"/>
</dbReference>
<dbReference type="PROSITE" id="PS50109">
    <property type="entry name" value="HIS_KIN"/>
    <property type="match status" value="1"/>
</dbReference>
<dbReference type="EC" id="2.7.13.3" evidence="3"/>
<dbReference type="PANTHER" id="PTHR45339">
    <property type="entry name" value="HYBRID SIGNAL TRANSDUCTION HISTIDINE KINASE J"/>
    <property type="match status" value="1"/>
</dbReference>
<evidence type="ECO:0000256" key="13">
    <source>
        <dbReference type="ARBA" id="ARBA00023136"/>
    </source>
</evidence>
<dbReference type="GO" id="GO:0006355">
    <property type="term" value="P:regulation of DNA-templated transcription"/>
    <property type="evidence" value="ECO:0007669"/>
    <property type="project" value="InterPro"/>
</dbReference>
<evidence type="ECO:0000256" key="14">
    <source>
        <dbReference type="ARBA" id="ARBA00064003"/>
    </source>
</evidence>
<dbReference type="InterPro" id="IPR005467">
    <property type="entry name" value="His_kinase_dom"/>
</dbReference>
<keyword evidence="8" id="KW-0547">Nucleotide-binding</keyword>
<keyword evidence="6" id="KW-0808">Transferase</keyword>
<name>A0A7X4YAH0_9BACT</name>
<dbReference type="PROSITE" id="PS50112">
    <property type="entry name" value="PAS"/>
    <property type="match status" value="1"/>
</dbReference>